<dbReference type="AlphaFoldDB" id="A0A7U9TII5"/>
<dbReference type="InterPro" id="IPR002346">
    <property type="entry name" value="Mopterin_DH_FAD-bd"/>
</dbReference>
<dbReference type="RefSeq" id="WP_176239380.1">
    <property type="nucleotide sequence ID" value="NZ_AP024412.1"/>
</dbReference>
<dbReference type="InterPro" id="IPR036318">
    <property type="entry name" value="FAD-bd_PCMH-like_sf"/>
</dbReference>
<reference evidence="1" key="1">
    <citation type="submission" date="2021-01" db="EMBL/GenBank/DDBJ databases">
        <title>Draft genome sequence of Acholeplasmataceae bacterium strain Mahy22.</title>
        <authorList>
            <person name="Watanabe M."/>
            <person name="Kojima H."/>
            <person name="Fukui M."/>
        </authorList>
    </citation>
    <scope>NUCLEOTIDE SEQUENCE</scope>
    <source>
        <strain evidence="1">Mahy22</strain>
    </source>
</reference>
<dbReference type="InterPro" id="IPR016166">
    <property type="entry name" value="FAD-bd_PCMH"/>
</dbReference>
<dbReference type="EMBL" id="AP024412">
    <property type="protein sequence ID" value="BCR36739.1"/>
    <property type="molecule type" value="Genomic_DNA"/>
</dbReference>
<protein>
    <submittedName>
        <fullName evidence="1">Xanthine dehydrogenase FAD-binding subunit XdhB</fullName>
    </submittedName>
</protein>
<dbReference type="Gene3D" id="3.30.465.10">
    <property type="match status" value="1"/>
</dbReference>
<evidence type="ECO:0000313" key="1">
    <source>
        <dbReference type="EMBL" id="BCR36739.1"/>
    </source>
</evidence>
<gene>
    <name evidence="1" type="primary">xdhB2</name>
    <name evidence="1" type="ORF">MPAN_016320</name>
</gene>
<dbReference type="Pfam" id="PF03450">
    <property type="entry name" value="CO_deh_flav_C"/>
    <property type="match status" value="1"/>
</dbReference>
<dbReference type="Gene3D" id="3.30.390.50">
    <property type="entry name" value="CO dehydrogenase flavoprotein, C-terminal domain"/>
    <property type="match status" value="1"/>
</dbReference>
<dbReference type="SUPFAM" id="SSF56176">
    <property type="entry name" value="FAD-binding/transporter-associated domain-like"/>
    <property type="match status" value="1"/>
</dbReference>
<dbReference type="PANTHER" id="PTHR42659:SF9">
    <property type="entry name" value="XANTHINE DEHYDROGENASE FAD-BINDING SUBUNIT XDHB-RELATED"/>
    <property type="match status" value="1"/>
</dbReference>
<dbReference type="Pfam" id="PF00941">
    <property type="entry name" value="FAD_binding_5"/>
    <property type="match status" value="1"/>
</dbReference>
<dbReference type="Proteomes" id="UP000620133">
    <property type="component" value="Chromosome"/>
</dbReference>
<keyword evidence="2" id="KW-1185">Reference proteome</keyword>
<organism evidence="1 2">
    <name type="scientific">Mariniplasma anaerobium</name>
    <dbReference type="NCBI Taxonomy" id="2735436"/>
    <lineage>
        <taxon>Bacteria</taxon>
        <taxon>Bacillati</taxon>
        <taxon>Mycoplasmatota</taxon>
        <taxon>Mollicutes</taxon>
        <taxon>Acholeplasmatales</taxon>
        <taxon>Acholeplasmataceae</taxon>
        <taxon>Mariniplasma</taxon>
    </lineage>
</organism>
<evidence type="ECO:0000313" key="2">
    <source>
        <dbReference type="Proteomes" id="UP000620133"/>
    </source>
</evidence>
<dbReference type="InterPro" id="IPR005107">
    <property type="entry name" value="CO_DH_flav_C"/>
</dbReference>
<dbReference type="InterPro" id="IPR016169">
    <property type="entry name" value="FAD-bd_PCMH_sub2"/>
</dbReference>
<name>A0A7U9TII5_9MOLU</name>
<dbReference type="GO" id="GO:0071949">
    <property type="term" value="F:FAD binding"/>
    <property type="evidence" value="ECO:0007669"/>
    <property type="project" value="InterPro"/>
</dbReference>
<proteinExistence type="predicted"/>
<accession>A0A7U9TII5</accession>
<dbReference type="InterPro" id="IPR051312">
    <property type="entry name" value="Diverse_Substr_Oxidored"/>
</dbReference>
<sequence length="265" mass="29326">MEINLYHKAKSLKEAYEILNQNPKNSILGGGTWLKQSSSTLDTLIDLCELGLDQIIETKEAIEIGALVTLYEIESNLAIKALGKGFISESLSNILGVGFRNIATIGGTIAGRYAFSDFITSLLTLDVKLLFFPKKEISLEDFLNTKGKMTDILTHIIIKKSPGKGFFKKVSGTTLEFAILDIAVYQENHTYKISLGSRPSVAMLSHEAAEFLNKQEKITEEVLEQTVEIVLDTVKLGSNKAATKEYREVLAKTYVKRGIKEVTSK</sequence>
<dbReference type="KEGG" id="manr:MPAN_016320"/>
<dbReference type="SUPFAM" id="SSF55447">
    <property type="entry name" value="CO dehydrogenase flavoprotein C-terminal domain-like"/>
    <property type="match status" value="1"/>
</dbReference>
<dbReference type="GO" id="GO:0016491">
    <property type="term" value="F:oxidoreductase activity"/>
    <property type="evidence" value="ECO:0007669"/>
    <property type="project" value="InterPro"/>
</dbReference>
<dbReference type="PROSITE" id="PS51387">
    <property type="entry name" value="FAD_PCMH"/>
    <property type="match status" value="1"/>
</dbReference>
<dbReference type="PANTHER" id="PTHR42659">
    <property type="entry name" value="XANTHINE DEHYDROGENASE SUBUNIT C-RELATED"/>
    <property type="match status" value="1"/>
</dbReference>
<dbReference type="InterPro" id="IPR036683">
    <property type="entry name" value="CO_DH_flav_C_dom_sf"/>
</dbReference>